<gene>
    <name evidence="3" type="ORF">A2941_00055</name>
</gene>
<dbReference type="SUPFAM" id="SSF82771">
    <property type="entry name" value="GIY-YIG endonuclease"/>
    <property type="match status" value="1"/>
</dbReference>
<feature type="domain" description="GIY-YIG" evidence="2">
    <location>
        <begin position="1"/>
        <end position="77"/>
    </location>
</feature>
<evidence type="ECO:0000259" key="2">
    <source>
        <dbReference type="PROSITE" id="PS50164"/>
    </source>
</evidence>
<keyword evidence="3" id="KW-0255">Endonuclease</keyword>
<dbReference type="Proteomes" id="UP000178444">
    <property type="component" value="Unassembled WGS sequence"/>
</dbReference>
<dbReference type="EMBL" id="MGKO01000003">
    <property type="protein sequence ID" value="OGN28110.1"/>
    <property type="molecule type" value="Genomic_DNA"/>
</dbReference>
<evidence type="ECO:0000313" key="3">
    <source>
        <dbReference type="EMBL" id="OGN28110.1"/>
    </source>
</evidence>
<proteinExistence type="inferred from homology"/>
<comment type="caution">
    <text evidence="3">The sequence shown here is derived from an EMBL/GenBank/DDBJ whole genome shotgun (WGS) entry which is preliminary data.</text>
</comment>
<name>A0A1F8GT01_9BACT</name>
<reference evidence="3 4" key="1">
    <citation type="journal article" date="2016" name="Nat. Commun.">
        <title>Thousands of microbial genomes shed light on interconnected biogeochemical processes in an aquifer system.</title>
        <authorList>
            <person name="Anantharaman K."/>
            <person name="Brown C.T."/>
            <person name="Hug L.A."/>
            <person name="Sharon I."/>
            <person name="Castelle C.J."/>
            <person name="Probst A.J."/>
            <person name="Thomas B.C."/>
            <person name="Singh A."/>
            <person name="Wilkins M.J."/>
            <person name="Karaoz U."/>
            <person name="Brodie E.L."/>
            <person name="Williams K.H."/>
            <person name="Hubbard S.S."/>
            <person name="Banfield J.F."/>
        </authorList>
    </citation>
    <scope>NUCLEOTIDE SEQUENCE [LARGE SCALE GENOMIC DNA]</scope>
</reference>
<dbReference type="GO" id="GO:0004519">
    <property type="term" value="F:endonuclease activity"/>
    <property type="evidence" value="ECO:0007669"/>
    <property type="project" value="UniProtKB-KW"/>
</dbReference>
<dbReference type="PROSITE" id="PS50164">
    <property type="entry name" value="GIY_YIG"/>
    <property type="match status" value="1"/>
</dbReference>
<dbReference type="InterPro" id="IPR035901">
    <property type="entry name" value="GIY-YIG_endonuc_sf"/>
</dbReference>
<dbReference type="Pfam" id="PF01541">
    <property type="entry name" value="GIY-YIG"/>
    <property type="match status" value="1"/>
</dbReference>
<evidence type="ECO:0000313" key="4">
    <source>
        <dbReference type="Proteomes" id="UP000178444"/>
    </source>
</evidence>
<accession>A0A1F8GT01</accession>
<dbReference type="CDD" id="cd10456">
    <property type="entry name" value="GIY-YIG_UPF0213"/>
    <property type="match status" value="1"/>
</dbReference>
<keyword evidence="3" id="KW-0378">Hydrolase</keyword>
<organism evidence="3 4">
    <name type="scientific">Candidatus Yanofskybacteria bacterium RIFCSPLOWO2_01_FULL_49_17</name>
    <dbReference type="NCBI Taxonomy" id="1802700"/>
    <lineage>
        <taxon>Bacteria</taxon>
        <taxon>Candidatus Yanofskyibacteriota</taxon>
    </lineage>
</organism>
<dbReference type="Gene3D" id="3.40.1440.10">
    <property type="entry name" value="GIY-YIG endonuclease"/>
    <property type="match status" value="1"/>
</dbReference>
<dbReference type="PANTHER" id="PTHR34477">
    <property type="entry name" value="UPF0213 PROTEIN YHBQ"/>
    <property type="match status" value="1"/>
</dbReference>
<protein>
    <submittedName>
        <fullName evidence="3">Endonuclease</fullName>
    </submittedName>
</protein>
<evidence type="ECO:0000256" key="1">
    <source>
        <dbReference type="ARBA" id="ARBA00007435"/>
    </source>
</evidence>
<dbReference type="AlphaFoldDB" id="A0A1F8GT01"/>
<dbReference type="InterPro" id="IPR050190">
    <property type="entry name" value="UPF0213_domain"/>
</dbReference>
<dbReference type="PANTHER" id="PTHR34477:SF1">
    <property type="entry name" value="UPF0213 PROTEIN YHBQ"/>
    <property type="match status" value="1"/>
</dbReference>
<keyword evidence="3" id="KW-0540">Nuclease</keyword>
<comment type="similarity">
    <text evidence="1">Belongs to the UPF0213 family.</text>
</comment>
<sequence length="83" mass="9704">MYFVYILKCKDGSLYTGITTDVRRRFAEHSAGTGGRYTHSRKVVKILYTEKSKDRSTALKREARIKKMARVDKLYLIKTWKGI</sequence>
<dbReference type="InterPro" id="IPR000305">
    <property type="entry name" value="GIY-YIG_endonuc"/>
</dbReference>